<name>A0AAW0JAD4_QUESU</name>
<dbReference type="Proteomes" id="UP000237347">
    <property type="component" value="Unassembled WGS sequence"/>
</dbReference>
<dbReference type="EMBL" id="PKMF04000621">
    <property type="protein sequence ID" value="KAK7823802.1"/>
    <property type="molecule type" value="Genomic_DNA"/>
</dbReference>
<evidence type="ECO:0000313" key="2">
    <source>
        <dbReference type="EMBL" id="KAK7823802.1"/>
    </source>
</evidence>
<dbReference type="PANTHER" id="PTHR33916">
    <property type="entry name" value="EXPANSIN-LIKE EG45 DOMAIN-CONTAINING PROTEIN"/>
    <property type="match status" value="1"/>
</dbReference>
<feature type="domain" description="DUF7705" evidence="1">
    <location>
        <begin position="192"/>
        <end position="226"/>
    </location>
</feature>
<dbReference type="Pfam" id="PF24804">
    <property type="entry name" value="DUF7705"/>
    <property type="match status" value="2"/>
</dbReference>
<gene>
    <name evidence="2" type="ORF">CFP56_035048</name>
</gene>
<dbReference type="PANTHER" id="PTHR33916:SF1">
    <property type="entry name" value="EXPANSIN-LIKE EG45 DOMAIN-CONTAINING PROTEIN"/>
    <property type="match status" value="1"/>
</dbReference>
<organism evidence="2 3">
    <name type="scientific">Quercus suber</name>
    <name type="common">Cork oak</name>
    <dbReference type="NCBI Taxonomy" id="58331"/>
    <lineage>
        <taxon>Eukaryota</taxon>
        <taxon>Viridiplantae</taxon>
        <taxon>Streptophyta</taxon>
        <taxon>Embryophyta</taxon>
        <taxon>Tracheophyta</taxon>
        <taxon>Spermatophyta</taxon>
        <taxon>Magnoliopsida</taxon>
        <taxon>eudicotyledons</taxon>
        <taxon>Gunneridae</taxon>
        <taxon>Pentapetalae</taxon>
        <taxon>rosids</taxon>
        <taxon>fabids</taxon>
        <taxon>Fagales</taxon>
        <taxon>Fagaceae</taxon>
        <taxon>Quercus</taxon>
    </lineage>
</organism>
<proteinExistence type="predicted"/>
<dbReference type="AlphaFoldDB" id="A0AAW0JAD4"/>
<dbReference type="InterPro" id="IPR056122">
    <property type="entry name" value="DUF7705"/>
</dbReference>
<accession>A0AAW0JAD4</accession>
<evidence type="ECO:0000313" key="3">
    <source>
        <dbReference type="Proteomes" id="UP000237347"/>
    </source>
</evidence>
<keyword evidence="3" id="KW-1185">Reference proteome</keyword>
<feature type="domain" description="DUF7705" evidence="1">
    <location>
        <begin position="13"/>
        <end position="46"/>
    </location>
</feature>
<comment type="caution">
    <text evidence="2">The sequence shown here is derived from an EMBL/GenBank/DDBJ whole genome shotgun (WGS) entry which is preliminary data.</text>
</comment>
<reference evidence="2 3" key="1">
    <citation type="journal article" date="2018" name="Sci. Data">
        <title>The draft genome sequence of cork oak.</title>
        <authorList>
            <person name="Ramos A.M."/>
            <person name="Usie A."/>
            <person name="Barbosa P."/>
            <person name="Barros P.M."/>
            <person name="Capote T."/>
            <person name="Chaves I."/>
            <person name="Simoes F."/>
            <person name="Abreu I."/>
            <person name="Carrasquinho I."/>
            <person name="Faro C."/>
            <person name="Guimaraes J.B."/>
            <person name="Mendonca D."/>
            <person name="Nobrega F."/>
            <person name="Rodrigues L."/>
            <person name="Saibo N.J.M."/>
            <person name="Varela M.C."/>
            <person name="Egas C."/>
            <person name="Matos J."/>
            <person name="Miguel C.M."/>
            <person name="Oliveira M.M."/>
            <person name="Ricardo C.P."/>
            <person name="Goncalves S."/>
        </authorList>
    </citation>
    <scope>NUCLEOTIDE SEQUENCE [LARGE SCALE GENOMIC DNA]</scope>
    <source>
        <strain evidence="3">cv. HL8</strain>
    </source>
</reference>
<protein>
    <recommendedName>
        <fullName evidence="1">DUF7705 domain-containing protein</fullName>
    </recommendedName>
</protein>
<evidence type="ECO:0000259" key="1">
    <source>
        <dbReference type="Pfam" id="PF24804"/>
    </source>
</evidence>
<sequence length="267" mass="31265">MPHRQVHISHRRPRMKSPDVRVGLEAWNFCNEVGMEAPNMGSPGWLIVLTCGHSIMRHVPSVRRQIKVDETCSLCNEYQETTLHILWLCDHAKAVWQSVLCFAKLYQRNFRSFMDVVEAVMEQRPAFTVAFFSTIAWSLWERRNRIRENQPSWPLHEIGNRIKEMVVDSCLIRQVHISHRRPRYEEPRCESWIEVWNFCNEVGMEAPNMGSPRLADCVDLCCPLIIGINICMLLTHSSYRYLFTKLANLSSLLTINANFMLEYIKID</sequence>